<dbReference type="EMBL" id="CP117811">
    <property type="protein sequence ID" value="WDE97403.1"/>
    <property type="molecule type" value="Genomic_DNA"/>
</dbReference>
<dbReference type="Proteomes" id="UP001214250">
    <property type="component" value="Chromosome 1"/>
</dbReference>
<reference evidence="1 2" key="1">
    <citation type="submission" date="2023-02" db="EMBL/GenBank/DDBJ databases">
        <title>Genome sequence of Lentisphaera profundi SAORIC-696.</title>
        <authorList>
            <person name="Kim e."/>
            <person name="Cho J.-C."/>
            <person name="Choi A."/>
            <person name="Kang I."/>
        </authorList>
    </citation>
    <scope>NUCLEOTIDE SEQUENCE [LARGE SCALE GENOMIC DNA]</scope>
    <source>
        <strain evidence="1 2">SAORIC-696</strain>
    </source>
</reference>
<keyword evidence="2" id="KW-1185">Reference proteome</keyword>
<evidence type="ECO:0000313" key="2">
    <source>
        <dbReference type="Proteomes" id="UP001214250"/>
    </source>
</evidence>
<evidence type="ECO:0000313" key="1">
    <source>
        <dbReference type="EMBL" id="WDE97403.1"/>
    </source>
</evidence>
<accession>A0ABY7VVT9</accession>
<protein>
    <submittedName>
        <fullName evidence="1">Uncharacterized protein</fullName>
    </submittedName>
</protein>
<organism evidence="1 2">
    <name type="scientific">Lentisphaera profundi</name>
    <dbReference type="NCBI Taxonomy" id="1658616"/>
    <lineage>
        <taxon>Bacteria</taxon>
        <taxon>Pseudomonadati</taxon>
        <taxon>Lentisphaerota</taxon>
        <taxon>Lentisphaeria</taxon>
        <taxon>Lentisphaerales</taxon>
        <taxon>Lentisphaeraceae</taxon>
        <taxon>Lentisphaera</taxon>
    </lineage>
</organism>
<gene>
    <name evidence="1" type="ORF">PQO03_05495</name>
</gene>
<name>A0ABY7VVT9_9BACT</name>
<sequence length="96" mass="11297">MNRKRRFNLIKRLVVIIVMQFDEIQEIKQVAEGSLLIGKWKVDANLDLRKKAGLKIKNPQQNLYFDSDNNRESSELKNGNNSNIIEDFERVPRILK</sequence>
<dbReference type="RefSeq" id="WP_274151758.1">
    <property type="nucleotide sequence ID" value="NZ_CP117811.1"/>
</dbReference>
<proteinExistence type="predicted"/>